<dbReference type="Proteomes" id="UP000277577">
    <property type="component" value="Chromosome"/>
</dbReference>
<gene>
    <name evidence="1" type="ORF">Lche_0334</name>
    <name evidence="2" type="ORF">NCTC11976_01224</name>
</gene>
<proteinExistence type="predicted"/>
<dbReference type="STRING" id="28084.Lche_0334"/>
<reference evidence="1 3" key="1">
    <citation type="submission" date="2015-11" db="EMBL/GenBank/DDBJ databases">
        <title>Genomic analysis of 38 Legionella species identifies large and diverse effector repertoires.</title>
        <authorList>
            <person name="Burstein D."/>
            <person name="Amaro F."/>
            <person name="Zusman T."/>
            <person name="Lifshitz Z."/>
            <person name="Cohen O."/>
            <person name="Gilbert J.A."/>
            <person name="Pupko T."/>
            <person name="Shuman H.A."/>
            <person name="Segal G."/>
        </authorList>
    </citation>
    <scope>NUCLEOTIDE SEQUENCE [LARGE SCALE GENOMIC DNA]</scope>
    <source>
        <strain evidence="1 3">ORW</strain>
    </source>
</reference>
<protein>
    <submittedName>
        <fullName evidence="1">Uncharacterized protein</fullName>
    </submittedName>
</protein>
<dbReference type="PATRIC" id="fig|28084.5.peg.360"/>
<keyword evidence="4" id="KW-1185">Reference proteome</keyword>
<name>A0A0W0SGT3_9GAMM</name>
<evidence type="ECO:0000313" key="1">
    <source>
        <dbReference type="EMBL" id="KTC82654.1"/>
    </source>
</evidence>
<evidence type="ECO:0000313" key="4">
    <source>
        <dbReference type="Proteomes" id="UP000277577"/>
    </source>
</evidence>
<dbReference type="RefSeq" id="WP_028381279.1">
    <property type="nucleotide sequence ID" value="NZ_CAAAIT010000004.1"/>
</dbReference>
<dbReference type="OrthoDB" id="5654140at2"/>
<dbReference type="EMBL" id="LR134173">
    <property type="protein sequence ID" value="VEB35179.1"/>
    <property type="molecule type" value="Genomic_DNA"/>
</dbReference>
<evidence type="ECO:0000313" key="3">
    <source>
        <dbReference type="Proteomes" id="UP000054921"/>
    </source>
</evidence>
<dbReference type="EMBL" id="LNXW01000008">
    <property type="protein sequence ID" value="KTC82654.1"/>
    <property type="molecule type" value="Genomic_DNA"/>
</dbReference>
<organism evidence="1 3">
    <name type="scientific">Legionella cherrii</name>
    <dbReference type="NCBI Taxonomy" id="28084"/>
    <lineage>
        <taxon>Bacteria</taxon>
        <taxon>Pseudomonadati</taxon>
        <taxon>Pseudomonadota</taxon>
        <taxon>Gammaproteobacteria</taxon>
        <taxon>Legionellales</taxon>
        <taxon>Legionellaceae</taxon>
        <taxon>Legionella</taxon>
    </lineage>
</organism>
<reference evidence="2 4" key="2">
    <citation type="submission" date="2018-12" db="EMBL/GenBank/DDBJ databases">
        <authorList>
            <consortium name="Pathogen Informatics"/>
        </authorList>
    </citation>
    <scope>NUCLEOTIDE SEQUENCE [LARGE SCALE GENOMIC DNA]</scope>
    <source>
        <strain evidence="2 4">NCTC11976</strain>
    </source>
</reference>
<dbReference type="AlphaFoldDB" id="A0A0W0SGT3"/>
<sequence>MKRKYKLNKHEQHYYKEVKKKIVVIDDKKEQQKIDAFMKTHHSVTPANTARESGYSAYLFKGKKVAVNPSMVKKRKIDKEHYLISRDPNAPKLPVSCLASTEHVVAMQDEVTDFKSELEPKEKQNVMYLIALSSNSKRVNVRHETKAILSLMHQYDNTLNQNNVSITYNKEKKVFEIRVSTQVADIQLLVRALTSAEKYQIVDCDFTSIGLNEGVCLVKKDASNPIHALVNIADSTTEKGFLERDAGTTSGCCTAAYQDRNWTFNFFKSLQDMREKTEYPPSTLAIKIINNN</sequence>
<evidence type="ECO:0000313" key="2">
    <source>
        <dbReference type="EMBL" id="VEB35179.1"/>
    </source>
</evidence>
<dbReference type="Proteomes" id="UP000054921">
    <property type="component" value="Unassembled WGS sequence"/>
</dbReference>
<accession>A0A0W0SGT3</accession>